<organism evidence="1">
    <name type="scientific">marine sediment metagenome</name>
    <dbReference type="NCBI Taxonomy" id="412755"/>
    <lineage>
        <taxon>unclassified sequences</taxon>
        <taxon>metagenomes</taxon>
        <taxon>ecological metagenomes</taxon>
    </lineage>
</organism>
<evidence type="ECO:0000313" key="1">
    <source>
        <dbReference type="EMBL" id="KKL16001.1"/>
    </source>
</evidence>
<accession>A0A0F9DDZ0</accession>
<dbReference type="EMBL" id="LAZR01039836">
    <property type="protein sequence ID" value="KKL16001.1"/>
    <property type="molecule type" value="Genomic_DNA"/>
</dbReference>
<comment type="caution">
    <text evidence="1">The sequence shown here is derived from an EMBL/GenBank/DDBJ whole genome shotgun (WGS) entry which is preliminary data.</text>
</comment>
<name>A0A0F9DDZ0_9ZZZZ</name>
<sequence length="79" mass="9498">MSDEKEKSRMWLTTENPAIMFENTDVGRLKKEVWEASEEEIERQIHKTKDIIKRRNEIFRKGQNFPRTKSAEDFPSIKN</sequence>
<proteinExistence type="predicted"/>
<feature type="non-terminal residue" evidence="1">
    <location>
        <position position="79"/>
    </location>
</feature>
<protein>
    <submittedName>
        <fullName evidence="1">Uncharacterized protein</fullName>
    </submittedName>
</protein>
<dbReference type="AlphaFoldDB" id="A0A0F9DDZ0"/>
<gene>
    <name evidence="1" type="ORF">LCGC14_2499940</name>
</gene>
<reference evidence="1" key="1">
    <citation type="journal article" date="2015" name="Nature">
        <title>Complex archaea that bridge the gap between prokaryotes and eukaryotes.</title>
        <authorList>
            <person name="Spang A."/>
            <person name="Saw J.H."/>
            <person name="Jorgensen S.L."/>
            <person name="Zaremba-Niedzwiedzka K."/>
            <person name="Martijn J."/>
            <person name="Lind A.E."/>
            <person name="van Eijk R."/>
            <person name="Schleper C."/>
            <person name="Guy L."/>
            <person name="Ettema T.J."/>
        </authorList>
    </citation>
    <scope>NUCLEOTIDE SEQUENCE</scope>
</reference>